<evidence type="ECO:0000313" key="1">
    <source>
        <dbReference type="EMBL" id="RVW00090.1"/>
    </source>
</evidence>
<gene>
    <name evidence="1" type="ORF">EF834_17885</name>
</gene>
<accession>A0A3S3AAU6</accession>
<dbReference type="Proteomes" id="UP000284333">
    <property type="component" value="Unassembled WGS sequence"/>
</dbReference>
<proteinExistence type="predicted"/>
<protein>
    <submittedName>
        <fullName evidence="1">Uncharacterized protein</fullName>
    </submittedName>
</protein>
<sequence length="168" mass="17684">MVSTPPSGSSWPADWPTTARQIAVATDDAITAARAASREDLSQAVEELIDLPFEQVTIVHAGVVRVLLEELHPDGLSGEDIQRGLTHVAGSAIAWLPDLDVEALAVVLTGSLGLTEMSEDAQKIGQVDYLRGAVLVIADLLAAADTVSEGYLRAAIGEIARAETMEMP</sequence>
<reference evidence="1 2" key="1">
    <citation type="submission" date="2018-11" db="EMBL/GenBank/DDBJ databases">
        <title>Rhodococcus spongicola sp. nov. and Rhodococcus xishaensis sp. nov. from marine sponges.</title>
        <authorList>
            <person name="Li L."/>
            <person name="Lin H.W."/>
        </authorList>
    </citation>
    <scope>NUCLEOTIDE SEQUENCE [LARGE SCALE GENOMIC DNA]</scope>
    <source>
        <strain evidence="1 2">LHW50502</strain>
    </source>
</reference>
<evidence type="ECO:0000313" key="2">
    <source>
        <dbReference type="Proteomes" id="UP000284333"/>
    </source>
</evidence>
<name>A0A3S3AAU6_9NOCA</name>
<comment type="caution">
    <text evidence="1">The sequence shown here is derived from an EMBL/GenBank/DDBJ whole genome shotgun (WGS) entry which is preliminary data.</text>
</comment>
<keyword evidence="2" id="KW-1185">Reference proteome</keyword>
<dbReference type="OrthoDB" id="3405034at2"/>
<dbReference type="AlphaFoldDB" id="A0A3S3AAU6"/>
<dbReference type="RefSeq" id="WP_127948581.1">
    <property type="nucleotide sequence ID" value="NZ_RKLN01000008.1"/>
</dbReference>
<organism evidence="1 2">
    <name type="scientific">Rhodococcus spongiicola</name>
    <dbReference type="NCBI Taxonomy" id="2487352"/>
    <lineage>
        <taxon>Bacteria</taxon>
        <taxon>Bacillati</taxon>
        <taxon>Actinomycetota</taxon>
        <taxon>Actinomycetes</taxon>
        <taxon>Mycobacteriales</taxon>
        <taxon>Nocardiaceae</taxon>
        <taxon>Rhodococcus</taxon>
    </lineage>
</organism>
<dbReference type="EMBL" id="RKLN01000008">
    <property type="protein sequence ID" value="RVW00090.1"/>
    <property type="molecule type" value="Genomic_DNA"/>
</dbReference>